<dbReference type="PANTHER" id="PTHR38123">
    <property type="entry name" value="CELL WALL SERINE-THREONINE-RICH GALACTOMANNOPROTEIN MP1 (AFU_ORTHOLOGUE AFUA_4G03240)"/>
    <property type="match status" value="1"/>
</dbReference>
<comment type="caution">
    <text evidence="2">The sequence shown here is derived from an EMBL/GenBank/DDBJ whole genome shotgun (WGS) entry which is preliminary data.</text>
</comment>
<evidence type="ECO:0000256" key="1">
    <source>
        <dbReference type="SAM" id="SignalP"/>
    </source>
</evidence>
<name>A0AAV9GR35_9PEZI</name>
<dbReference type="Proteomes" id="UP001321760">
    <property type="component" value="Unassembled WGS sequence"/>
</dbReference>
<dbReference type="GO" id="GO:0005576">
    <property type="term" value="C:extracellular region"/>
    <property type="evidence" value="ECO:0007669"/>
    <property type="project" value="TreeGrafter"/>
</dbReference>
<reference evidence="2" key="2">
    <citation type="submission" date="2023-05" db="EMBL/GenBank/DDBJ databases">
        <authorList>
            <consortium name="Lawrence Berkeley National Laboratory"/>
            <person name="Steindorff A."/>
            <person name="Hensen N."/>
            <person name="Bonometti L."/>
            <person name="Westerberg I."/>
            <person name="Brannstrom I.O."/>
            <person name="Guillou S."/>
            <person name="Cros-Aarteil S."/>
            <person name="Calhoun S."/>
            <person name="Haridas S."/>
            <person name="Kuo A."/>
            <person name="Mondo S."/>
            <person name="Pangilinan J."/>
            <person name="Riley R."/>
            <person name="Labutti K."/>
            <person name="Andreopoulos B."/>
            <person name="Lipzen A."/>
            <person name="Chen C."/>
            <person name="Yanf M."/>
            <person name="Daum C."/>
            <person name="Ng V."/>
            <person name="Clum A."/>
            <person name="Ohm R."/>
            <person name="Martin F."/>
            <person name="Silar P."/>
            <person name="Natvig D."/>
            <person name="Lalanne C."/>
            <person name="Gautier V."/>
            <person name="Ament-Velasquez S.L."/>
            <person name="Kruys A."/>
            <person name="Hutchinson M.I."/>
            <person name="Powell A.J."/>
            <person name="Barry K."/>
            <person name="Miller A.N."/>
            <person name="Grigoriev I.V."/>
            <person name="Debuchy R."/>
            <person name="Gladieux P."/>
            <person name="Thoren M.H."/>
            <person name="Johannesson H."/>
        </authorList>
    </citation>
    <scope>NUCLEOTIDE SEQUENCE</scope>
    <source>
        <strain evidence="2">PSN243</strain>
    </source>
</reference>
<dbReference type="Gene3D" id="1.20.1280.140">
    <property type="match status" value="1"/>
</dbReference>
<protein>
    <submittedName>
        <fullName evidence="2">Hydrophobic surface binding protein A-domain-containing protein</fullName>
    </submittedName>
</protein>
<accession>A0AAV9GR35</accession>
<gene>
    <name evidence="2" type="ORF">QBC34DRAFT_65837</name>
</gene>
<dbReference type="PANTHER" id="PTHR38123:SF1">
    <property type="entry name" value="HYDROPHOBIC SURFACE BINDING PROTEIN"/>
    <property type="match status" value="1"/>
</dbReference>
<keyword evidence="3" id="KW-1185">Reference proteome</keyword>
<organism evidence="2 3">
    <name type="scientific">Podospora aff. communis PSN243</name>
    <dbReference type="NCBI Taxonomy" id="3040156"/>
    <lineage>
        <taxon>Eukaryota</taxon>
        <taxon>Fungi</taxon>
        <taxon>Dikarya</taxon>
        <taxon>Ascomycota</taxon>
        <taxon>Pezizomycotina</taxon>
        <taxon>Sordariomycetes</taxon>
        <taxon>Sordariomycetidae</taxon>
        <taxon>Sordariales</taxon>
        <taxon>Podosporaceae</taxon>
        <taxon>Podospora</taxon>
    </lineage>
</organism>
<sequence>MQLTSLLIPLSLVAAVLAQGVIEQSLTTVNKQTLELQQAVESWKGNFLGTLPIIKESTDILDSISKGTKAAKDSQPLDVLGAIGVAVATQTLAQSVNTSLTALIAAKPKFDKLLLSPAILITLGLQKAATTKMSEAIIDKVPVELQATAQELIRPIDAAFEQSIHKFHF</sequence>
<dbReference type="Pfam" id="PF12296">
    <property type="entry name" value="HsbA"/>
    <property type="match status" value="1"/>
</dbReference>
<reference evidence="2" key="1">
    <citation type="journal article" date="2023" name="Mol. Phylogenet. Evol.">
        <title>Genome-scale phylogeny and comparative genomics of the fungal order Sordariales.</title>
        <authorList>
            <person name="Hensen N."/>
            <person name="Bonometti L."/>
            <person name="Westerberg I."/>
            <person name="Brannstrom I.O."/>
            <person name="Guillou S."/>
            <person name="Cros-Aarteil S."/>
            <person name="Calhoun S."/>
            <person name="Haridas S."/>
            <person name="Kuo A."/>
            <person name="Mondo S."/>
            <person name="Pangilinan J."/>
            <person name="Riley R."/>
            <person name="LaButti K."/>
            <person name="Andreopoulos B."/>
            <person name="Lipzen A."/>
            <person name="Chen C."/>
            <person name="Yan M."/>
            <person name="Daum C."/>
            <person name="Ng V."/>
            <person name="Clum A."/>
            <person name="Steindorff A."/>
            <person name="Ohm R.A."/>
            <person name="Martin F."/>
            <person name="Silar P."/>
            <person name="Natvig D.O."/>
            <person name="Lalanne C."/>
            <person name="Gautier V."/>
            <person name="Ament-Velasquez S.L."/>
            <person name="Kruys A."/>
            <person name="Hutchinson M.I."/>
            <person name="Powell A.J."/>
            <person name="Barry K."/>
            <person name="Miller A.N."/>
            <person name="Grigoriev I.V."/>
            <person name="Debuchy R."/>
            <person name="Gladieux P."/>
            <person name="Hiltunen Thoren M."/>
            <person name="Johannesson H."/>
        </authorList>
    </citation>
    <scope>NUCLEOTIDE SEQUENCE</scope>
    <source>
        <strain evidence="2">PSN243</strain>
    </source>
</reference>
<keyword evidence="1" id="KW-0732">Signal</keyword>
<feature type="signal peptide" evidence="1">
    <location>
        <begin position="1"/>
        <end position="18"/>
    </location>
</feature>
<evidence type="ECO:0000313" key="3">
    <source>
        <dbReference type="Proteomes" id="UP001321760"/>
    </source>
</evidence>
<proteinExistence type="predicted"/>
<dbReference type="AlphaFoldDB" id="A0AAV9GR35"/>
<evidence type="ECO:0000313" key="2">
    <source>
        <dbReference type="EMBL" id="KAK4450806.1"/>
    </source>
</evidence>
<feature type="chain" id="PRO_5043945108" evidence="1">
    <location>
        <begin position="19"/>
        <end position="169"/>
    </location>
</feature>
<dbReference type="InterPro" id="IPR021054">
    <property type="entry name" value="Cell_wall_mannoprotein_1"/>
</dbReference>
<dbReference type="EMBL" id="MU865931">
    <property type="protein sequence ID" value="KAK4450806.1"/>
    <property type="molecule type" value="Genomic_DNA"/>
</dbReference>